<protein>
    <submittedName>
        <fullName evidence="2">Transcriptional regulator with XRE-family HTH domain</fullName>
    </submittedName>
</protein>
<proteinExistence type="predicted"/>
<dbReference type="Pfam" id="PF01381">
    <property type="entry name" value="HTH_3"/>
    <property type="match status" value="1"/>
</dbReference>
<evidence type="ECO:0000313" key="3">
    <source>
        <dbReference type="Proteomes" id="UP001519343"/>
    </source>
</evidence>
<dbReference type="EMBL" id="JAGGKT010000029">
    <property type="protein sequence ID" value="MBP1934834.1"/>
    <property type="molecule type" value="Genomic_DNA"/>
</dbReference>
<organism evidence="2 3">
    <name type="scientific">Ammoniphilus resinae</name>
    <dbReference type="NCBI Taxonomy" id="861532"/>
    <lineage>
        <taxon>Bacteria</taxon>
        <taxon>Bacillati</taxon>
        <taxon>Bacillota</taxon>
        <taxon>Bacilli</taxon>
        <taxon>Bacillales</taxon>
        <taxon>Paenibacillaceae</taxon>
        <taxon>Aneurinibacillus group</taxon>
        <taxon>Ammoniphilus</taxon>
    </lineage>
</organism>
<dbReference type="InterPro" id="IPR010982">
    <property type="entry name" value="Lambda_DNA-bd_dom_sf"/>
</dbReference>
<dbReference type="InterPro" id="IPR001387">
    <property type="entry name" value="Cro/C1-type_HTH"/>
</dbReference>
<dbReference type="Proteomes" id="UP001519343">
    <property type="component" value="Unassembled WGS sequence"/>
</dbReference>
<name>A0ABS4GX37_9BACL</name>
<evidence type="ECO:0000259" key="1">
    <source>
        <dbReference type="PROSITE" id="PS50943"/>
    </source>
</evidence>
<gene>
    <name evidence="2" type="ORF">J2Z37_004854</name>
</gene>
<dbReference type="SUPFAM" id="SSF47413">
    <property type="entry name" value="lambda repressor-like DNA-binding domains"/>
    <property type="match status" value="1"/>
</dbReference>
<comment type="caution">
    <text evidence="2">The sequence shown here is derived from an EMBL/GenBank/DDBJ whole genome shotgun (WGS) entry which is preliminary data.</text>
</comment>
<feature type="domain" description="HTH cro/C1-type" evidence="1">
    <location>
        <begin position="12"/>
        <end position="66"/>
    </location>
</feature>
<dbReference type="PROSITE" id="PS50943">
    <property type="entry name" value="HTH_CROC1"/>
    <property type="match status" value="1"/>
</dbReference>
<sequence length="127" mass="14231">MSYAADVLAAMIEKDLAKKGLTYEQFADKTGIGKTTVYSLLKGTANPSLSTIELVTKEIGRHILVLHLDEIQLRLEELMDQDIREVQAIVGVSLSTKDPDFVKFTRENIADLIVTLQKLYDSFKTLK</sequence>
<accession>A0ABS4GX37</accession>
<dbReference type="Gene3D" id="1.10.260.40">
    <property type="entry name" value="lambda repressor-like DNA-binding domains"/>
    <property type="match status" value="1"/>
</dbReference>
<evidence type="ECO:0000313" key="2">
    <source>
        <dbReference type="EMBL" id="MBP1934834.1"/>
    </source>
</evidence>
<dbReference type="RefSeq" id="WP_209812814.1">
    <property type="nucleotide sequence ID" value="NZ_JAGGKT010000029.1"/>
</dbReference>
<dbReference type="CDD" id="cd00093">
    <property type="entry name" value="HTH_XRE"/>
    <property type="match status" value="1"/>
</dbReference>
<reference evidence="2 3" key="1">
    <citation type="submission" date="2021-03" db="EMBL/GenBank/DDBJ databases">
        <title>Genomic Encyclopedia of Type Strains, Phase IV (KMG-IV): sequencing the most valuable type-strain genomes for metagenomic binning, comparative biology and taxonomic classification.</title>
        <authorList>
            <person name="Goeker M."/>
        </authorList>
    </citation>
    <scope>NUCLEOTIDE SEQUENCE [LARGE SCALE GENOMIC DNA]</scope>
    <source>
        <strain evidence="2 3">DSM 24738</strain>
    </source>
</reference>
<keyword evidence="3" id="KW-1185">Reference proteome</keyword>
<dbReference type="SMART" id="SM00530">
    <property type="entry name" value="HTH_XRE"/>
    <property type="match status" value="1"/>
</dbReference>